<evidence type="ECO:0000313" key="1">
    <source>
        <dbReference type="EMBL" id="CUX96792.1"/>
    </source>
</evidence>
<dbReference type="AlphaFoldDB" id="A0A143WSU0"/>
<name>A0A143WSU0_9ENTR</name>
<organism evidence="1 2">
    <name type="scientific">Candidatus Doolittlea endobia</name>
    <dbReference type="NCBI Taxonomy" id="1778262"/>
    <lineage>
        <taxon>Bacteria</taxon>
        <taxon>Pseudomonadati</taxon>
        <taxon>Pseudomonadota</taxon>
        <taxon>Gammaproteobacteria</taxon>
        <taxon>Enterobacterales</taxon>
        <taxon>Enterobacteriaceae</taxon>
        <taxon>Candidatus Doolittlea</taxon>
    </lineage>
</organism>
<sequence>MDIIGVSFGVEMFYVYVLFIHQRNILGDCNYFPKALVNSELTEALNCLWLILRKTRCGPCWKDSAGISYAKKMLLLMQLFVSL</sequence>
<dbReference type="KEGG" id="den:MHIR_DE00550"/>
<reference evidence="2" key="1">
    <citation type="submission" date="2016-01" db="EMBL/GenBank/DDBJ databases">
        <authorList>
            <person name="Husnik F."/>
        </authorList>
    </citation>
    <scope>NUCLEOTIDE SEQUENCE [LARGE SCALE GENOMIC DNA]</scope>
</reference>
<protein>
    <submittedName>
        <fullName evidence="1">UvrABC system protein C</fullName>
    </submittedName>
</protein>
<keyword evidence="2" id="KW-1185">Reference proteome</keyword>
<proteinExistence type="predicted"/>
<gene>
    <name evidence="1" type="primary">uvrC_1</name>
    <name evidence="1" type="ORF">MHIR_DE00550</name>
</gene>
<accession>A0A143WSU0</accession>
<dbReference type="EMBL" id="LN999833">
    <property type="protein sequence ID" value="CUX96792.1"/>
    <property type="molecule type" value="Genomic_DNA"/>
</dbReference>
<dbReference type="Proteomes" id="UP000095322">
    <property type="component" value="Chromosome I"/>
</dbReference>
<evidence type="ECO:0000313" key="2">
    <source>
        <dbReference type="Proteomes" id="UP000095322"/>
    </source>
</evidence>